<dbReference type="EMBL" id="JBHUCX010000035">
    <property type="protein sequence ID" value="MFD1675855.1"/>
    <property type="molecule type" value="Genomic_DNA"/>
</dbReference>
<gene>
    <name evidence="8" type="ORF">ACFSB2_14220</name>
</gene>
<dbReference type="GO" id="GO:0008483">
    <property type="term" value="F:transaminase activity"/>
    <property type="evidence" value="ECO:0007669"/>
    <property type="project" value="UniProtKB-KW"/>
</dbReference>
<evidence type="ECO:0000259" key="7">
    <source>
        <dbReference type="Pfam" id="PF00155"/>
    </source>
</evidence>
<dbReference type="InterPro" id="IPR050596">
    <property type="entry name" value="AspAT/PAT-like"/>
</dbReference>
<dbReference type="PANTHER" id="PTHR46383">
    <property type="entry name" value="ASPARTATE AMINOTRANSFERASE"/>
    <property type="match status" value="1"/>
</dbReference>
<evidence type="ECO:0000313" key="8">
    <source>
        <dbReference type="EMBL" id="MFD1675855.1"/>
    </source>
</evidence>
<dbReference type="CDD" id="cd00609">
    <property type="entry name" value="AAT_like"/>
    <property type="match status" value="1"/>
</dbReference>
<dbReference type="Pfam" id="PF00155">
    <property type="entry name" value="Aminotran_1_2"/>
    <property type="match status" value="1"/>
</dbReference>
<dbReference type="InterPro" id="IPR015421">
    <property type="entry name" value="PyrdxlP-dep_Trfase_major"/>
</dbReference>
<accession>A0ABW4JJA1</accession>
<dbReference type="InterPro" id="IPR015424">
    <property type="entry name" value="PyrdxlP-dep_Trfase"/>
</dbReference>
<keyword evidence="9" id="KW-1185">Reference proteome</keyword>
<dbReference type="Proteomes" id="UP001597079">
    <property type="component" value="Unassembled WGS sequence"/>
</dbReference>
<evidence type="ECO:0000256" key="4">
    <source>
        <dbReference type="ARBA" id="ARBA00022679"/>
    </source>
</evidence>
<evidence type="ECO:0000256" key="1">
    <source>
        <dbReference type="ARBA" id="ARBA00001933"/>
    </source>
</evidence>
<organism evidence="8 9">
    <name type="scientific">Alicyclobacillus fodiniaquatilis</name>
    <dbReference type="NCBI Taxonomy" id="1661150"/>
    <lineage>
        <taxon>Bacteria</taxon>
        <taxon>Bacillati</taxon>
        <taxon>Bacillota</taxon>
        <taxon>Bacilli</taxon>
        <taxon>Bacillales</taxon>
        <taxon>Alicyclobacillaceae</taxon>
        <taxon>Alicyclobacillus</taxon>
    </lineage>
</organism>
<evidence type="ECO:0000256" key="6">
    <source>
        <dbReference type="RuleBase" id="RU000481"/>
    </source>
</evidence>
<comment type="caution">
    <text evidence="8">The sequence shown here is derived from an EMBL/GenBank/DDBJ whole genome shotgun (WGS) entry which is preliminary data.</text>
</comment>
<sequence length="401" mass="42985">MEHRLSTRVRNIRPSATMSVDGKTKALLAQGQPVINMSVGEPDFDTPTAAAFAGIRAITNGNTRYTPATGTLALRQAIARKLMTENGLQYTPEQIIISSGAKHTLYNIFVSICEEGDEVIFPAPYWVSYPEQVALAGAKSVIVSCDASTQYKMTAAQLEAAITPKTKAVLLNTPCNPTGSVYHEDELAALGEVLRKHDVFIVLDEIYERLVYDVEQVSLARVCPDLAQNVLVVNGFSKAFAMTGWRLGYVAAPPDVAKALSGLQSHTTGSPSTISQAAGLTALDSFDPTVVQTFQHRRDTLVAGLQALSGVTCVCPEGAFYAFPDISGVIGQSLHGRTIASANDYCELLLEHALVASVPGDAFGAPGHVRFSYAVSDEQIAEAISRMKQFHDQLTAEPSHV</sequence>
<proteinExistence type="inferred from homology"/>
<dbReference type="RefSeq" id="WP_377943735.1">
    <property type="nucleotide sequence ID" value="NZ_JBHUCX010000035.1"/>
</dbReference>
<keyword evidence="3 6" id="KW-0032">Aminotransferase</keyword>
<dbReference type="Gene3D" id="3.90.1150.10">
    <property type="entry name" value="Aspartate Aminotransferase, domain 1"/>
    <property type="match status" value="1"/>
</dbReference>
<evidence type="ECO:0000256" key="5">
    <source>
        <dbReference type="ARBA" id="ARBA00022898"/>
    </source>
</evidence>
<dbReference type="EC" id="2.6.1.-" evidence="6"/>
<keyword evidence="4 6" id="KW-0808">Transferase</keyword>
<feature type="domain" description="Aminotransferase class I/classII large" evidence="7">
    <location>
        <begin position="33"/>
        <end position="386"/>
    </location>
</feature>
<name>A0ABW4JJA1_9BACL</name>
<dbReference type="SUPFAM" id="SSF53383">
    <property type="entry name" value="PLP-dependent transferases"/>
    <property type="match status" value="1"/>
</dbReference>
<evidence type="ECO:0000313" key="9">
    <source>
        <dbReference type="Proteomes" id="UP001597079"/>
    </source>
</evidence>
<dbReference type="Gene3D" id="3.40.640.10">
    <property type="entry name" value="Type I PLP-dependent aspartate aminotransferase-like (Major domain)"/>
    <property type="match status" value="1"/>
</dbReference>
<evidence type="ECO:0000256" key="3">
    <source>
        <dbReference type="ARBA" id="ARBA00022576"/>
    </source>
</evidence>
<protein>
    <recommendedName>
        <fullName evidence="6">Aminotransferase</fullName>
        <ecNumber evidence="6">2.6.1.-</ecNumber>
    </recommendedName>
</protein>
<comment type="cofactor">
    <cofactor evidence="1 6">
        <name>pyridoxal 5'-phosphate</name>
        <dbReference type="ChEBI" id="CHEBI:597326"/>
    </cofactor>
</comment>
<comment type="similarity">
    <text evidence="2 6">Belongs to the class-I pyridoxal-phosphate-dependent aminotransferase family.</text>
</comment>
<evidence type="ECO:0000256" key="2">
    <source>
        <dbReference type="ARBA" id="ARBA00007441"/>
    </source>
</evidence>
<dbReference type="InterPro" id="IPR004838">
    <property type="entry name" value="NHTrfase_class1_PyrdxlP-BS"/>
</dbReference>
<dbReference type="PANTHER" id="PTHR46383:SF1">
    <property type="entry name" value="ASPARTATE AMINOTRANSFERASE"/>
    <property type="match status" value="1"/>
</dbReference>
<reference evidence="9" key="1">
    <citation type="journal article" date="2019" name="Int. J. Syst. Evol. Microbiol.">
        <title>The Global Catalogue of Microorganisms (GCM) 10K type strain sequencing project: providing services to taxonomists for standard genome sequencing and annotation.</title>
        <authorList>
            <consortium name="The Broad Institute Genomics Platform"/>
            <consortium name="The Broad Institute Genome Sequencing Center for Infectious Disease"/>
            <person name="Wu L."/>
            <person name="Ma J."/>
        </authorList>
    </citation>
    <scope>NUCLEOTIDE SEQUENCE [LARGE SCALE GENOMIC DNA]</scope>
    <source>
        <strain evidence="9">CGMCC 1.12286</strain>
    </source>
</reference>
<dbReference type="InterPro" id="IPR015422">
    <property type="entry name" value="PyrdxlP-dep_Trfase_small"/>
</dbReference>
<dbReference type="PROSITE" id="PS00105">
    <property type="entry name" value="AA_TRANSFER_CLASS_1"/>
    <property type="match status" value="1"/>
</dbReference>
<dbReference type="InterPro" id="IPR004839">
    <property type="entry name" value="Aminotransferase_I/II_large"/>
</dbReference>
<keyword evidence="5" id="KW-0663">Pyridoxal phosphate</keyword>